<protein>
    <submittedName>
        <fullName evidence="12">Variant surface glycoprotein 1125.281</fullName>
    </submittedName>
</protein>
<evidence type="ECO:0000259" key="10">
    <source>
        <dbReference type="Pfam" id="PF10659"/>
    </source>
</evidence>
<evidence type="ECO:0000256" key="4">
    <source>
        <dbReference type="ARBA" id="ARBA00022622"/>
    </source>
</evidence>
<dbReference type="VEuPathDB" id="TriTrypDB:Tb427_000206400"/>
<keyword evidence="6" id="KW-0472">Membrane</keyword>
<dbReference type="VEuPathDB" id="TriTrypDB:Tb1125.Tb09.v4.0030"/>
<dbReference type="EMBL" id="KX699153">
    <property type="protein sequence ID" value="APD73109.1"/>
    <property type="molecule type" value="Genomic_DNA"/>
</dbReference>
<evidence type="ECO:0000259" key="11">
    <source>
        <dbReference type="Pfam" id="PF13206"/>
    </source>
</evidence>
<evidence type="ECO:0000256" key="9">
    <source>
        <dbReference type="SAM" id="MobiDB-lite"/>
    </source>
</evidence>
<dbReference type="VEuPathDB" id="TriTrypDB:Tbg972.9.570"/>
<keyword evidence="7" id="KW-0325">Glycoprotein</keyword>
<dbReference type="GO" id="GO:0098552">
    <property type="term" value="C:side of membrane"/>
    <property type="evidence" value="ECO:0007669"/>
    <property type="project" value="UniProtKB-KW"/>
</dbReference>
<evidence type="ECO:0000256" key="2">
    <source>
        <dbReference type="ARBA" id="ARBA00004609"/>
    </source>
</evidence>
<evidence type="ECO:0000256" key="6">
    <source>
        <dbReference type="ARBA" id="ARBA00023136"/>
    </source>
</evidence>
<keyword evidence="8" id="KW-0449">Lipoprotein</keyword>
<feature type="compositionally biased region" description="Basic and acidic residues" evidence="9">
    <location>
        <begin position="418"/>
        <end position="428"/>
    </location>
</feature>
<feature type="domain" description="Trypanosome variant surface glycoprotein B-type N-terminal" evidence="11">
    <location>
        <begin position="7"/>
        <end position="361"/>
    </location>
</feature>
<feature type="compositionally biased region" description="Basic and acidic residues" evidence="9">
    <location>
        <begin position="442"/>
        <end position="460"/>
    </location>
</feature>
<keyword evidence="3" id="KW-1003">Cell membrane</keyword>
<reference evidence="12" key="1">
    <citation type="submission" date="2016-08" db="EMBL/GenBank/DDBJ databases">
        <title>VSG repertoire of Trypanosoma brucei EATRO 1125.</title>
        <authorList>
            <person name="Cross G.A."/>
        </authorList>
    </citation>
    <scope>NUCLEOTIDE SEQUENCE</scope>
    <source>
        <strain evidence="12">EATRO 1125</strain>
    </source>
</reference>
<dbReference type="VEuPathDB" id="TriTrypDB:Tb09.v4.0030"/>
<feature type="domain" description="Trypanosome variant surface glycoprotein C-terminal" evidence="10">
    <location>
        <begin position="395"/>
        <end position="493"/>
    </location>
</feature>
<keyword evidence="4" id="KW-0336">GPI-anchor</keyword>
<name>A0A1J0R5K4_9TRYP</name>
<proteinExistence type="predicted"/>
<dbReference type="InterPro" id="IPR025932">
    <property type="entry name" value="Trypano_VSG_B_N_dom"/>
</dbReference>
<sequence>MLGLIGIAVVASRATGAANQAKNLAELSTLCDLISLADTEITDLPAADIDLNDLKVIRALNMSISDDNWAGQFPDSEAAKKTEPPATCKNNDDGACKEQWLAWQEDKIKSSDENTRPDNLKISAIQKSSIAGTIAQMTISGLTAEAVHIVANYNKNFKPQLTSAAQDVKKELLTAAYGMEKPAADAASKCIQPDGGNRETQCAMPSPDKALCITLLCVCSKYAGTMTDDICGTAATPQLAGDTAAQMQAGWATLEPVCKKHNKGKVTADYIIAKIAQLKAMYKTVTHASGDMVILGTTNSAENCAKTANSACADYSKANPVKSGDTHTDIKLETHLNTVVSKLRAAEMAKIKQKDTKAKLKTLRHHVESIFTTTALSKPTPMMPMAPLANGSPPCKQHTANTTCTADNNCKWLGKNETEGECKPKDGEEQTTQAGTGAGQAAKEEAKKCSDKKKEGECKDGCKWDGKECKDFSFLLNKQFALSMVSAAFVALLF</sequence>
<feature type="compositionally biased region" description="Low complexity" evidence="9">
    <location>
        <begin position="430"/>
        <end position="441"/>
    </location>
</feature>
<evidence type="ECO:0000256" key="7">
    <source>
        <dbReference type="ARBA" id="ARBA00023180"/>
    </source>
</evidence>
<comment type="function">
    <text evidence="1">VSG forms a coat on the surface of the parasite. The trypanosome evades the immune response of the host by expressing a series of antigenically distinct VSGs from an estimated 1000 VSG genes.</text>
</comment>
<feature type="region of interest" description="Disordered" evidence="9">
    <location>
        <begin position="418"/>
        <end position="460"/>
    </location>
</feature>
<dbReference type="Pfam" id="PF10659">
    <property type="entry name" value="Trypan_glycop_C"/>
    <property type="match status" value="1"/>
</dbReference>
<evidence type="ECO:0000256" key="8">
    <source>
        <dbReference type="ARBA" id="ARBA00023288"/>
    </source>
</evidence>
<dbReference type="InterPro" id="IPR019609">
    <property type="entry name" value="Variant_surf_glycoprt_trypan_C"/>
</dbReference>
<organism evidence="12">
    <name type="scientific">Trypanosoma brucei</name>
    <dbReference type="NCBI Taxonomy" id="5691"/>
    <lineage>
        <taxon>Eukaryota</taxon>
        <taxon>Discoba</taxon>
        <taxon>Euglenozoa</taxon>
        <taxon>Kinetoplastea</taxon>
        <taxon>Metakinetoplastina</taxon>
        <taxon>Trypanosomatida</taxon>
        <taxon>Trypanosomatidae</taxon>
        <taxon>Trypanosoma</taxon>
    </lineage>
</organism>
<evidence type="ECO:0000256" key="3">
    <source>
        <dbReference type="ARBA" id="ARBA00022475"/>
    </source>
</evidence>
<evidence type="ECO:0000256" key="5">
    <source>
        <dbReference type="ARBA" id="ARBA00022729"/>
    </source>
</evidence>
<keyword evidence="5" id="KW-0732">Signal</keyword>
<accession>A0A1J0R5K4</accession>
<dbReference type="AlphaFoldDB" id="A0A1J0R5K4"/>
<evidence type="ECO:0000256" key="1">
    <source>
        <dbReference type="ARBA" id="ARBA00002523"/>
    </source>
</evidence>
<dbReference type="Pfam" id="PF13206">
    <property type="entry name" value="VSG_B"/>
    <property type="match status" value="1"/>
</dbReference>
<dbReference type="GO" id="GO:0005886">
    <property type="term" value="C:plasma membrane"/>
    <property type="evidence" value="ECO:0007669"/>
    <property type="project" value="UniProtKB-SubCell"/>
</dbReference>
<evidence type="ECO:0000313" key="12">
    <source>
        <dbReference type="EMBL" id="APD73109.1"/>
    </source>
</evidence>
<comment type="subcellular location">
    <subcellularLocation>
        <location evidence="2">Cell membrane</location>
        <topology evidence="2">Lipid-anchor</topology>
        <topology evidence="2">GPI-anchor</topology>
    </subcellularLocation>
</comment>